<evidence type="ECO:0000313" key="1">
    <source>
        <dbReference type="EMBL" id="JAH28569.1"/>
    </source>
</evidence>
<organism evidence="1">
    <name type="scientific">Anguilla anguilla</name>
    <name type="common">European freshwater eel</name>
    <name type="synonym">Muraena anguilla</name>
    <dbReference type="NCBI Taxonomy" id="7936"/>
    <lineage>
        <taxon>Eukaryota</taxon>
        <taxon>Metazoa</taxon>
        <taxon>Chordata</taxon>
        <taxon>Craniata</taxon>
        <taxon>Vertebrata</taxon>
        <taxon>Euteleostomi</taxon>
        <taxon>Actinopterygii</taxon>
        <taxon>Neopterygii</taxon>
        <taxon>Teleostei</taxon>
        <taxon>Anguilliformes</taxon>
        <taxon>Anguillidae</taxon>
        <taxon>Anguilla</taxon>
    </lineage>
</organism>
<dbReference type="AlphaFoldDB" id="A0A0E9RHI3"/>
<proteinExistence type="predicted"/>
<sequence>MQESTLQVTPKTACAVTLFLQGLN</sequence>
<name>A0A0E9RHI3_ANGAN</name>
<accession>A0A0E9RHI3</accession>
<reference evidence="1" key="2">
    <citation type="journal article" date="2015" name="Fish Shellfish Immunol.">
        <title>Early steps in the European eel (Anguilla anguilla)-Vibrio vulnificus interaction in the gills: Role of the RtxA13 toxin.</title>
        <authorList>
            <person name="Callol A."/>
            <person name="Pajuelo D."/>
            <person name="Ebbesson L."/>
            <person name="Teles M."/>
            <person name="MacKenzie S."/>
            <person name="Amaro C."/>
        </authorList>
    </citation>
    <scope>NUCLEOTIDE SEQUENCE</scope>
</reference>
<reference evidence="1" key="1">
    <citation type="submission" date="2014-11" db="EMBL/GenBank/DDBJ databases">
        <authorList>
            <person name="Amaro Gonzalez C."/>
        </authorList>
    </citation>
    <scope>NUCLEOTIDE SEQUENCE</scope>
</reference>
<dbReference type="EMBL" id="GBXM01080008">
    <property type="protein sequence ID" value="JAH28569.1"/>
    <property type="molecule type" value="Transcribed_RNA"/>
</dbReference>
<protein>
    <submittedName>
        <fullName evidence="1">Uncharacterized protein</fullName>
    </submittedName>
</protein>